<reference evidence="3 4" key="1">
    <citation type="submission" date="2018-12" db="EMBL/GenBank/DDBJ databases">
        <authorList>
            <person name="Yu L."/>
        </authorList>
    </citation>
    <scope>NUCLEOTIDE SEQUENCE [LARGE SCALE GENOMIC DNA]</scope>
    <source>
        <strain evidence="3 4">11S</strain>
    </source>
</reference>
<gene>
    <name evidence="3" type="ORF">EKG36_07490</name>
</gene>
<feature type="signal peptide" evidence="1">
    <location>
        <begin position="1"/>
        <end position="24"/>
    </location>
</feature>
<evidence type="ECO:0000256" key="1">
    <source>
        <dbReference type="SAM" id="SignalP"/>
    </source>
</evidence>
<dbReference type="PROSITE" id="PS50213">
    <property type="entry name" value="FAS1"/>
    <property type="match status" value="1"/>
</dbReference>
<dbReference type="EMBL" id="RXNS01000006">
    <property type="protein sequence ID" value="RTR04956.1"/>
    <property type="molecule type" value="Genomic_DNA"/>
</dbReference>
<dbReference type="AlphaFoldDB" id="A0A431V410"/>
<dbReference type="SUPFAM" id="SSF82153">
    <property type="entry name" value="FAS1 domain"/>
    <property type="match status" value="1"/>
</dbReference>
<dbReference type="InterPro" id="IPR050904">
    <property type="entry name" value="Adhesion/Biosynth-related"/>
</dbReference>
<feature type="domain" description="FAS1" evidence="2">
    <location>
        <begin position="39"/>
        <end position="183"/>
    </location>
</feature>
<proteinExistence type="predicted"/>
<keyword evidence="1" id="KW-0732">Signal</keyword>
<dbReference type="SMART" id="SM00554">
    <property type="entry name" value="FAS1"/>
    <property type="match status" value="1"/>
</dbReference>
<dbReference type="RefSeq" id="WP_126482659.1">
    <property type="nucleotide sequence ID" value="NZ_RXNS01000006.1"/>
</dbReference>
<dbReference type="FunFam" id="2.30.180.10:FF:000032">
    <property type="entry name" value="Fasciclin domain-containing protein, putative"/>
    <property type="match status" value="1"/>
</dbReference>
<evidence type="ECO:0000259" key="2">
    <source>
        <dbReference type="PROSITE" id="PS50213"/>
    </source>
</evidence>
<dbReference type="InterPro" id="IPR000782">
    <property type="entry name" value="FAS1_domain"/>
</dbReference>
<keyword evidence="4" id="KW-1185">Reference proteome</keyword>
<dbReference type="PANTHER" id="PTHR10900">
    <property type="entry name" value="PERIOSTIN-RELATED"/>
    <property type="match status" value="1"/>
</dbReference>
<dbReference type="PANTHER" id="PTHR10900:SF77">
    <property type="entry name" value="FI19380P1"/>
    <property type="match status" value="1"/>
</dbReference>
<accession>A0A431V410</accession>
<protein>
    <submittedName>
        <fullName evidence="3">Fasciclin domain-containing protein</fullName>
    </submittedName>
</protein>
<feature type="chain" id="PRO_5019449707" evidence="1">
    <location>
        <begin position="25"/>
        <end position="185"/>
    </location>
</feature>
<organism evidence="3 4">
    <name type="scientific">Halomonas nitroreducens</name>
    <dbReference type="NCBI Taxonomy" id="447425"/>
    <lineage>
        <taxon>Bacteria</taxon>
        <taxon>Pseudomonadati</taxon>
        <taxon>Pseudomonadota</taxon>
        <taxon>Gammaproteobacteria</taxon>
        <taxon>Oceanospirillales</taxon>
        <taxon>Halomonadaceae</taxon>
        <taxon>Halomonas</taxon>
    </lineage>
</organism>
<dbReference type="OrthoDB" id="9800666at2"/>
<dbReference type="InterPro" id="IPR036378">
    <property type="entry name" value="FAS1_dom_sf"/>
</dbReference>
<sequence length="185" mass="19408">MKTRTLFLAACLGAATLAIGQAQAAHGPTDVGGATMLPERNIVENAVNSADHETLVAAVQAAGLAETLQGEGPFTVFAPVDAAFERLPEGTLASLLEPGNRGQLQKVLTYHVVPGRMTRKDLQEAVMERGEAASFATVQGERLTVMRNGNNLVVMDPQGNAANLTVVDVGQSNGVIHVIDRVLMP</sequence>
<comment type="caution">
    <text evidence="3">The sequence shown here is derived from an EMBL/GenBank/DDBJ whole genome shotgun (WGS) entry which is preliminary data.</text>
</comment>
<name>A0A431V410_9GAMM</name>
<dbReference type="Proteomes" id="UP000267400">
    <property type="component" value="Unassembled WGS sequence"/>
</dbReference>
<dbReference type="Pfam" id="PF02469">
    <property type="entry name" value="Fasciclin"/>
    <property type="match status" value="1"/>
</dbReference>
<evidence type="ECO:0000313" key="4">
    <source>
        <dbReference type="Proteomes" id="UP000267400"/>
    </source>
</evidence>
<dbReference type="Gene3D" id="2.30.180.10">
    <property type="entry name" value="FAS1 domain"/>
    <property type="match status" value="1"/>
</dbReference>
<evidence type="ECO:0000313" key="3">
    <source>
        <dbReference type="EMBL" id="RTR04956.1"/>
    </source>
</evidence>